<keyword evidence="2" id="KW-1185">Reference proteome</keyword>
<evidence type="ECO:0000313" key="1">
    <source>
        <dbReference type="EMBL" id="WNE97983.1"/>
    </source>
</evidence>
<protein>
    <submittedName>
        <fullName evidence="1">Uncharacterized protein</fullName>
    </submittedName>
</protein>
<dbReference type="EMBL" id="CP117522">
    <property type="protein sequence ID" value="WNE97983.1"/>
    <property type="molecule type" value="Genomic_DNA"/>
</dbReference>
<dbReference type="RefSeq" id="WP_268973537.1">
    <property type="nucleotide sequence ID" value="NZ_CP117522.1"/>
</dbReference>
<accession>A0ABY9V2U5</accession>
<reference evidence="1 2" key="1">
    <citation type="submission" date="2023-02" db="EMBL/GenBank/DDBJ databases">
        <title>Streptomyces sp. SCA4-21 with antifungal activity against Fusarium oxysporum f. sp. cubense, Streptomyces sp. SCA2-17 with antifungal activity against Fusarium oxysporum f. sp. cubense.</title>
        <authorList>
            <person name="Qi D."/>
        </authorList>
    </citation>
    <scope>NUCLEOTIDE SEQUENCE [LARGE SCALE GENOMIC DNA]</scope>
    <source>
        <strain evidence="1 2">SCA4-21</strain>
    </source>
</reference>
<sequence>MLRKMESLGQALLERFVPKISASAQVSSPQQCWSQCWQCNKAYGYGNVNTWCSYNAPCCGSSGVYTCYC</sequence>
<proteinExistence type="predicted"/>
<dbReference type="Proteomes" id="UP001305606">
    <property type="component" value="Chromosome"/>
</dbReference>
<evidence type="ECO:0000313" key="2">
    <source>
        <dbReference type="Proteomes" id="UP001305606"/>
    </source>
</evidence>
<name>A0ABY9V2U5_9ACTN</name>
<gene>
    <name evidence="1" type="ORF">PS467_22980</name>
</gene>
<organism evidence="1 2">
    <name type="scientific">Streptomyces luomodiensis</name>
    <dbReference type="NCBI Taxonomy" id="3026192"/>
    <lineage>
        <taxon>Bacteria</taxon>
        <taxon>Bacillati</taxon>
        <taxon>Actinomycetota</taxon>
        <taxon>Actinomycetes</taxon>
        <taxon>Kitasatosporales</taxon>
        <taxon>Streptomycetaceae</taxon>
        <taxon>Streptomyces</taxon>
    </lineage>
</organism>